<evidence type="ECO:0000256" key="6">
    <source>
        <dbReference type="ARBA" id="ARBA00023136"/>
    </source>
</evidence>
<feature type="transmembrane region" description="Helical" evidence="8">
    <location>
        <begin position="202"/>
        <end position="219"/>
    </location>
</feature>
<evidence type="ECO:0000256" key="1">
    <source>
        <dbReference type="ARBA" id="ARBA00004651"/>
    </source>
</evidence>
<feature type="domain" description="Acyltransferase 3" evidence="9">
    <location>
        <begin position="57"/>
        <end position="386"/>
    </location>
</feature>
<feature type="transmembrane region" description="Helical" evidence="8">
    <location>
        <begin position="100"/>
        <end position="122"/>
    </location>
</feature>
<evidence type="ECO:0000259" key="9">
    <source>
        <dbReference type="Pfam" id="PF01757"/>
    </source>
</evidence>
<keyword evidence="5 8" id="KW-1133">Transmembrane helix</keyword>
<dbReference type="GO" id="GO:0016746">
    <property type="term" value="F:acyltransferase activity"/>
    <property type="evidence" value="ECO:0007669"/>
    <property type="project" value="UniProtKB-KW"/>
</dbReference>
<comment type="subcellular location">
    <subcellularLocation>
        <location evidence="1">Cell membrane</location>
        <topology evidence="1">Multi-pass membrane protein</topology>
    </subcellularLocation>
</comment>
<gene>
    <name evidence="10" type="ORF">FOG94_16790</name>
</gene>
<dbReference type="Proteomes" id="UP000319068">
    <property type="component" value="Chromosome"/>
</dbReference>
<evidence type="ECO:0000313" key="11">
    <source>
        <dbReference type="Proteomes" id="UP000319068"/>
    </source>
</evidence>
<keyword evidence="11" id="KW-1185">Reference proteome</keyword>
<keyword evidence="6 8" id="KW-0472">Membrane</keyword>
<evidence type="ECO:0000256" key="2">
    <source>
        <dbReference type="ARBA" id="ARBA00007400"/>
    </source>
</evidence>
<evidence type="ECO:0000313" key="10">
    <source>
        <dbReference type="EMBL" id="QDP76540.1"/>
    </source>
</evidence>
<sequence length="424" mass="44407">MPLVAVAAARVGSHGPRRSRRPGVSRSGRGSARAATPAASGGDDVPRQQTAERVRLRWPDAARGLAILLVVVLHATRALGDLDLSGAWGTVLAGWDRVNAALGTMRMPLFFAVAGLFAGKWVRGPWRALLASKVALFAWLLLLWPFVRALGYLLGAVVAGDPDPVHEALVGLELPPGLADDGGPALQVGTAALSAWVWPSGIRWFLWALAVFFVVAKLLSGLSPRVQLIGAAAVSLAAFAFALELPNNAWDSAPKYFVFFLGGLLLRDRVLGLAERLTVWTGAGVVALWVAGCVLTAHVASGVLLWVVCVLGVAAGIVLGVATSGLRPLRALGTRTLPVYLTHMLVIHAILLVGGDALDAVPAPVAALAPPVLALVATLVSVGVYAVVSRTPVYWLYELPRSLARRLAGRPAPRPETARADATP</sequence>
<evidence type="ECO:0000256" key="4">
    <source>
        <dbReference type="ARBA" id="ARBA00022692"/>
    </source>
</evidence>
<comment type="similarity">
    <text evidence="2">Belongs to the acyltransferase 3 family.</text>
</comment>
<name>A0ABX5XET6_CELCE</name>
<feature type="transmembrane region" description="Helical" evidence="8">
    <location>
        <begin position="303"/>
        <end position="325"/>
    </location>
</feature>
<evidence type="ECO:0000256" key="8">
    <source>
        <dbReference type="SAM" id="Phobius"/>
    </source>
</evidence>
<dbReference type="InterPro" id="IPR002656">
    <property type="entry name" value="Acyl_transf_3_dom"/>
</dbReference>
<feature type="region of interest" description="Disordered" evidence="7">
    <location>
        <begin position="9"/>
        <end position="47"/>
    </location>
</feature>
<evidence type="ECO:0000256" key="5">
    <source>
        <dbReference type="ARBA" id="ARBA00022989"/>
    </source>
</evidence>
<dbReference type="EMBL" id="CP041694">
    <property type="protein sequence ID" value="QDP76540.1"/>
    <property type="molecule type" value="Genomic_DNA"/>
</dbReference>
<protein>
    <submittedName>
        <fullName evidence="10">Acyltransferase</fullName>
    </submittedName>
</protein>
<dbReference type="PANTHER" id="PTHR40074:SF4">
    <property type="entry name" value="INNER MEMBRANE PROTEIN YCFT"/>
    <property type="match status" value="1"/>
</dbReference>
<accession>A0ABX5XET6</accession>
<dbReference type="PANTHER" id="PTHR40074">
    <property type="entry name" value="O-ACETYLTRANSFERASE WECH"/>
    <property type="match status" value="1"/>
</dbReference>
<feature type="transmembrane region" description="Helical" evidence="8">
    <location>
        <begin position="134"/>
        <end position="154"/>
    </location>
</feature>
<feature type="compositionally biased region" description="Low complexity" evidence="7">
    <location>
        <begin position="24"/>
        <end position="42"/>
    </location>
</feature>
<keyword evidence="3" id="KW-1003">Cell membrane</keyword>
<keyword evidence="10" id="KW-0808">Transferase</keyword>
<feature type="transmembrane region" description="Helical" evidence="8">
    <location>
        <begin position="61"/>
        <end position="80"/>
    </location>
</feature>
<reference evidence="10 11" key="1">
    <citation type="submission" date="2019-07" db="EMBL/GenBank/DDBJ databases">
        <title>Complete Genome Sequence and Methylome Analysis of Arthrobacter luteus NEB113.</title>
        <authorList>
            <person name="Fomenkov A."/>
            <person name="Anton B.P."/>
            <person name="Vincze T."/>
            <person name="Roberts R.J."/>
        </authorList>
    </citation>
    <scope>NUCLEOTIDE SEQUENCE [LARGE SCALE GENOMIC DNA]</scope>
    <source>
        <strain evidence="10 11">NEB113</strain>
    </source>
</reference>
<evidence type="ECO:0000256" key="3">
    <source>
        <dbReference type="ARBA" id="ARBA00022475"/>
    </source>
</evidence>
<keyword evidence="4 8" id="KW-0812">Transmembrane</keyword>
<feature type="transmembrane region" description="Helical" evidence="8">
    <location>
        <begin position="367"/>
        <end position="388"/>
    </location>
</feature>
<feature type="transmembrane region" description="Helical" evidence="8">
    <location>
        <begin position="278"/>
        <end position="297"/>
    </location>
</feature>
<keyword evidence="10" id="KW-0012">Acyltransferase</keyword>
<feature type="transmembrane region" description="Helical" evidence="8">
    <location>
        <begin position="337"/>
        <end position="355"/>
    </location>
</feature>
<evidence type="ECO:0000256" key="7">
    <source>
        <dbReference type="SAM" id="MobiDB-lite"/>
    </source>
</evidence>
<organism evidence="10 11">
    <name type="scientific">Cellulosimicrobium cellulans</name>
    <name type="common">Arthrobacter luteus</name>
    <dbReference type="NCBI Taxonomy" id="1710"/>
    <lineage>
        <taxon>Bacteria</taxon>
        <taxon>Bacillati</taxon>
        <taxon>Actinomycetota</taxon>
        <taxon>Actinomycetes</taxon>
        <taxon>Micrococcales</taxon>
        <taxon>Promicromonosporaceae</taxon>
        <taxon>Cellulosimicrobium</taxon>
    </lineage>
</organism>
<proteinExistence type="inferred from homology"/>
<dbReference type="Pfam" id="PF01757">
    <property type="entry name" value="Acyl_transf_3"/>
    <property type="match status" value="1"/>
</dbReference>